<dbReference type="GO" id="GO:0016020">
    <property type="term" value="C:membrane"/>
    <property type="evidence" value="ECO:0007669"/>
    <property type="project" value="InterPro"/>
</dbReference>
<dbReference type="Gene3D" id="2.70.50.60">
    <property type="entry name" value="abc- transporter (atp binding component) like domain"/>
    <property type="match status" value="1"/>
</dbReference>
<name>A0A951QB65_9CYAN</name>
<evidence type="ECO:0000256" key="3">
    <source>
        <dbReference type="ARBA" id="ARBA00022741"/>
    </source>
</evidence>
<proteinExistence type="inferred from homology"/>
<evidence type="ECO:0000313" key="7">
    <source>
        <dbReference type="Proteomes" id="UP000757435"/>
    </source>
</evidence>
<dbReference type="EMBL" id="JAHHHD010000017">
    <property type="protein sequence ID" value="MBW4660057.1"/>
    <property type="molecule type" value="Genomic_DNA"/>
</dbReference>
<keyword evidence="4 6" id="KW-0067">ATP-binding</keyword>
<keyword evidence="3" id="KW-0547">Nucleotide-binding</keyword>
<reference evidence="6" key="2">
    <citation type="journal article" date="2022" name="Microbiol. Resour. Announc.">
        <title>Metagenome Sequencing to Explore Phylogenomics of Terrestrial Cyanobacteria.</title>
        <authorList>
            <person name="Ward R.D."/>
            <person name="Stajich J.E."/>
            <person name="Johansen J.R."/>
            <person name="Huntemann M."/>
            <person name="Clum A."/>
            <person name="Foster B."/>
            <person name="Foster B."/>
            <person name="Roux S."/>
            <person name="Palaniappan K."/>
            <person name="Varghese N."/>
            <person name="Mukherjee S."/>
            <person name="Reddy T.B.K."/>
            <person name="Daum C."/>
            <person name="Copeland A."/>
            <person name="Chen I.A."/>
            <person name="Ivanova N.N."/>
            <person name="Kyrpides N.C."/>
            <person name="Shapiro N."/>
            <person name="Eloe-Fadrosh E.A."/>
            <person name="Pietrasiak N."/>
        </authorList>
    </citation>
    <scope>NUCLEOTIDE SEQUENCE</scope>
    <source>
        <strain evidence="6">UHER 2000/2452</strain>
    </source>
</reference>
<dbReference type="Pfam" id="PF00005">
    <property type="entry name" value="ABC_tran"/>
    <property type="match status" value="1"/>
</dbReference>
<dbReference type="GO" id="GO:0140359">
    <property type="term" value="F:ABC-type transporter activity"/>
    <property type="evidence" value="ECO:0007669"/>
    <property type="project" value="InterPro"/>
</dbReference>
<sequence length="440" mass="47744">MKSLSSNGSNGSKPPSEITSASSDVVLSVQGVSKKFCRSLKRSLFYGIQDIGSELTGKRKSDVLRPNEFWALKDVNLTLRRGEGLGLIGVNGSGKTTLLRIISGLIKPDAGTARVRGRVAPLIALGAGFSPVLTGRENIYANMSILGLSTQEIEDRFQAVVDFAEIGEAIDAPVQTYSSGMGARLGFACAIHTDPEILLIDEVLAVGDIQFLGKCHRRLHQLREQGTAFVLVSHNPQAILSMCQDAIYLHKGHGVATGNAETVMAQYEADLFSGNVSKTAGVMQFPRKSRSESLGLDLVTLSFKNPSGQALETLTSGDPARICIQFFAQVAIATLNLRISLMKEGQTIVYMGGSNDKQVFNVSVGYHEIQVDLPQVGLAPGTYTMRVDMRKDALFILDICESFHFTVESNGSMSKSIYYQPRTWKLLSGDREVDRDAIRS</sequence>
<evidence type="ECO:0000256" key="2">
    <source>
        <dbReference type="ARBA" id="ARBA00022448"/>
    </source>
</evidence>
<organism evidence="6 7">
    <name type="scientific">Drouetiella hepatica Uher 2000/2452</name>
    <dbReference type="NCBI Taxonomy" id="904376"/>
    <lineage>
        <taxon>Bacteria</taxon>
        <taxon>Bacillati</taxon>
        <taxon>Cyanobacteriota</taxon>
        <taxon>Cyanophyceae</taxon>
        <taxon>Oculatellales</taxon>
        <taxon>Oculatellaceae</taxon>
        <taxon>Drouetiella</taxon>
    </lineage>
</organism>
<dbReference type="GO" id="GO:0016887">
    <property type="term" value="F:ATP hydrolysis activity"/>
    <property type="evidence" value="ECO:0007669"/>
    <property type="project" value="InterPro"/>
</dbReference>
<dbReference type="InterPro" id="IPR015860">
    <property type="entry name" value="ABC_transpr_TagH-like"/>
</dbReference>
<dbReference type="PANTHER" id="PTHR46743:SF2">
    <property type="entry name" value="TEICHOIC ACIDS EXPORT ATP-BINDING PROTEIN TAGH"/>
    <property type="match status" value="1"/>
</dbReference>
<reference evidence="6" key="1">
    <citation type="submission" date="2021-05" db="EMBL/GenBank/DDBJ databases">
        <authorList>
            <person name="Pietrasiak N."/>
            <person name="Ward R."/>
            <person name="Stajich J.E."/>
            <person name="Kurbessoian T."/>
        </authorList>
    </citation>
    <scope>NUCLEOTIDE SEQUENCE</scope>
    <source>
        <strain evidence="6">UHER 2000/2452</strain>
    </source>
</reference>
<feature type="domain" description="ABC transporter" evidence="5">
    <location>
        <begin position="46"/>
        <end position="276"/>
    </location>
</feature>
<comment type="similarity">
    <text evidence="1">Belongs to the ABC transporter superfamily.</text>
</comment>
<evidence type="ECO:0000256" key="4">
    <source>
        <dbReference type="ARBA" id="ARBA00022840"/>
    </source>
</evidence>
<comment type="caution">
    <text evidence="6">The sequence shown here is derived from an EMBL/GenBank/DDBJ whole genome shotgun (WGS) entry which is preliminary data.</text>
</comment>
<dbReference type="Gene3D" id="3.40.50.300">
    <property type="entry name" value="P-loop containing nucleotide triphosphate hydrolases"/>
    <property type="match status" value="1"/>
</dbReference>
<dbReference type="GO" id="GO:0005524">
    <property type="term" value="F:ATP binding"/>
    <property type="evidence" value="ECO:0007669"/>
    <property type="project" value="UniProtKB-KW"/>
</dbReference>
<evidence type="ECO:0000259" key="5">
    <source>
        <dbReference type="PROSITE" id="PS50893"/>
    </source>
</evidence>
<dbReference type="AlphaFoldDB" id="A0A951QB65"/>
<evidence type="ECO:0000256" key="1">
    <source>
        <dbReference type="ARBA" id="ARBA00005417"/>
    </source>
</evidence>
<dbReference type="CDD" id="cd03220">
    <property type="entry name" value="ABC_KpsT_Wzt"/>
    <property type="match status" value="1"/>
</dbReference>
<dbReference type="SUPFAM" id="SSF52540">
    <property type="entry name" value="P-loop containing nucleoside triphosphate hydrolases"/>
    <property type="match status" value="1"/>
</dbReference>
<accession>A0A951QB65</accession>
<dbReference type="PANTHER" id="PTHR46743">
    <property type="entry name" value="TEICHOIC ACIDS EXPORT ATP-BINDING PROTEIN TAGH"/>
    <property type="match status" value="1"/>
</dbReference>
<keyword evidence="2" id="KW-0813">Transport</keyword>
<dbReference type="SMART" id="SM00382">
    <property type="entry name" value="AAA"/>
    <property type="match status" value="1"/>
</dbReference>
<gene>
    <name evidence="6" type="ORF">KME15_15385</name>
</gene>
<dbReference type="PROSITE" id="PS50893">
    <property type="entry name" value="ABC_TRANSPORTER_2"/>
    <property type="match status" value="1"/>
</dbReference>
<dbReference type="InterPro" id="IPR003439">
    <property type="entry name" value="ABC_transporter-like_ATP-bd"/>
</dbReference>
<protein>
    <submittedName>
        <fullName evidence="6">ATP-binding cassette domain-containing protein</fullName>
    </submittedName>
</protein>
<dbReference type="InterPro" id="IPR050683">
    <property type="entry name" value="Bact_Polysacc_Export_ATP-bd"/>
</dbReference>
<dbReference type="InterPro" id="IPR027417">
    <property type="entry name" value="P-loop_NTPase"/>
</dbReference>
<evidence type="ECO:0000313" key="6">
    <source>
        <dbReference type="EMBL" id="MBW4660057.1"/>
    </source>
</evidence>
<dbReference type="Proteomes" id="UP000757435">
    <property type="component" value="Unassembled WGS sequence"/>
</dbReference>
<dbReference type="InterPro" id="IPR003593">
    <property type="entry name" value="AAA+_ATPase"/>
</dbReference>